<keyword evidence="1" id="KW-1185">Reference proteome</keyword>
<protein>
    <submittedName>
        <fullName evidence="2">Uncharacterized protein LOC115621101</fullName>
    </submittedName>
</protein>
<proteinExistence type="predicted"/>
<reference evidence="2" key="1">
    <citation type="submission" date="2025-08" db="UniProtKB">
        <authorList>
            <consortium name="RefSeq"/>
        </authorList>
    </citation>
    <scope>IDENTIFICATION</scope>
    <source>
        <strain evidence="2">11010-0011.00</strain>
        <tissue evidence="2">Whole body</tissue>
    </source>
</reference>
<evidence type="ECO:0000313" key="1">
    <source>
        <dbReference type="Proteomes" id="UP000504634"/>
    </source>
</evidence>
<dbReference type="RefSeq" id="XP_030370500.1">
    <property type="nucleotide sequence ID" value="XM_030514640.1"/>
</dbReference>
<accession>A0A6J2T5E5</accession>
<organism evidence="1 2">
    <name type="scientific">Drosophila lebanonensis</name>
    <name type="common">Fruit fly</name>
    <name type="synonym">Scaptodrosophila lebanonensis</name>
    <dbReference type="NCBI Taxonomy" id="7225"/>
    <lineage>
        <taxon>Eukaryota</taxon>
        <taxon>Metazoa</taxon>
        <taxon>Ecdysozoa</taxon>
        <taxon>Arthropoda</taxon>
        <taxon>Hexapoda</taxon>
        <taxon>Insecta</taxon>
        <taxon>Pterygota</taxon>
        <taxon>Neoptera</taxon>
        <taxon>Endopterygota</taxon>
        <taxon>Diptera</taxon>
        <taxon>Brachycera</taxon>
        <taxon>Muscomorpha</taxon>
        <taxon>Ephydroidea</taxon>
        <taxon>Drosophilidae</taxon>
        <taxon>Scaptodrosophila</taxon>
    </lineage>
</organism>
<dbReference type="GeneID" id="115621101"/>
<sequence>MLPLMRFRSVYGYCAIFIFKNRNVEQWKPSSDPDTIYQTADQGHNIRKSCRPLRTKMLFAKQYVLSVSEARPYSICRSQTDDAPALTLPKIVRKVYHNCRTYSNCSPLQDESLSLSILELLRLQMRILCSVRLRASNQWFPKYIWLLCNVYN</sequence>
<dbReference type="Proteomes" id="UP000504634">
    <property type="component" value="Unplaced"/>
</dbReference>
<dbReference type="AlphaFoldDB" id="A0A6J2T5E5"/>
<evidence type="ECO:0000313" key="2">
    <source>
        <dbReference type="RefSeq" id="XP_030370500.1"/>
    </source>
</evidence>
<name>A0A6J2T5E5_DROLE</name>
<gene>
    <name evidence="2" type="primary">LOC115621101</name>
</gene>